<dbReference type="AlphaFoldDB" id="A0A9P8W7S0"/>
<gene>
    <name evidence="2" type="ORF">B0T10DRAFT_560134</name>
</gene>
<reference evidence="2 3" key="1">
    <citation type="journal article" date="2021" name="Nat. Commun.">
        <title>Genetic determinants of endophytism in the Arabidopsis root mycobiome.</title>
        <authorList>
            <person name="Mesny F."/>
            <person name="Miyauchi S."/>
            <person name="Thiergart T."/>
            <person name="Pickel B."/>
            <person name="Atanasova L."/>
            <person name="Karlsson M."/>
            <person name="Huettel B."/>
            <person name="Barry K.W."/>
            <person name="Haridas S."/>
            <person name="Chen C."/>
            <person name="Bauer D."/>
            <person name="Andreopoulos W."/>
            <person name="Pangilinan J."/>
            <person name="LaButti K."/>
            <person name="Riley R."/>
            <person name="Lipzen A."/>
            <person name="Clum A."/>
            <person name="Drula E."/>
            <person name="Henrissat B."/>
            <person name="Kohler A."/>
            <person name="Grigoriev I.V."/>
            <person name="Martin F.M."/>
            <person name="Hacquard S."/>
        </authorList>
    </citation>
    <scope>NUCLEOTIDE SEQUENCE [LARGE SCALE GENOMIC DNA]</scope>
    <source>
        <strain evidence="2 3">MPI-CAGE-CH-0241</strain>
    </source>
</reference>
<keyword evidence="3" id="KW-1185">Reference proteome</keyword>
<sequence length="134" mass="15024">MHTTTIFASALALAQAAVVAPTATKLEAPIRWRLVWHSRPCHHTLDSSTRSGWIKIYDANGYLIFQNDEIWQDQGSTNYLTAEFRYGANEWRSGKANSELKNGNLLICSVGNWNLPSGLLPSFEEIDLDCGFFC</sequence>
<evidence type="ECO:0000313" key="3">
    <source>
        <dbReference type="Proteomes" id="UP000777438"/>
    </source>
</evidence>
<accession>A0A9P8W7S0</accession>
<feature type="signal peptide" evidence="1">
    <location>
        <begin position="1"/>
        <end position="16"/>
    </location>
</feature>
<organism evidence="2 3">
    <name type="scientific">Thelonectria olida</name>
    <dbReference type="NCBI Taxonomy" id="1576542"/>
    <lineage>
        <taxon>Eukaryota</taxon>
        <taxon>Fungi</taxon>
        <taxon>Dikarya</taxon>
        <taxon>Ascomycota</taxon>
        <taxon>Pezizomycotina</taxon>
        <taxon>Sordariomycetes</taxon>
        <taxon>Hypocreomycetidae</taxon>
        <taxon>Hypocreales</taxon>
        <taxon>Nectriaceae</taxon>
        <taxon>Thelonectria</taxon>
    </lineage>
</organism>
<evidence type="ECO:0000256" key="1">
    <source>
        <dbReference type="SAM" id="SignalP"/>
    </source>
</evidence>
<feature type="chain" id="PRO_5040455473" evidence="1">
    <location>
        <begin position="17"/>
        <end position="134"/>
    </location>
</feature>
<protein>
    <submittedName>
        <fullName evidence="2">Uncharacterized protein</fullName>
    </submittedName>
</protein>
<dbReference type="OrthoDB" id="2119228at2759"/>
<dbReference type="Proteomes" id="UP000777438">
    <property type="component" value="Unassembled WGS sequence"/>
</dbReference>
<comment type="caution">
    <text evidence="2">The sequence shown here is derived from an EMBL/GenBank/DDBJ whole genome shotgun (WGS) entry which is preliminary data.</text>
</comment>
<keyword evidence="1" id="KW-0732">Signal</keyword>
<proteinExistence type="predicted"/>
<dbReference type="EMBL" id="JAGPYM010000007">
    <property type="protein sequence ID" value="KAH6892556.1"/>
    <property type="molecule type" value="Genomic_DNA"/>
</dbReference>
<name>A0A9P8W7S0_9HYPO</name>
<evidence type="ECO:0000313" key="2">
    <source>
        <dbReference type="EMBL" id="KAH6892556.1"/>
    </source>
</evidence>